<dbReference type="Proteomes" id="UP001595961">
    <property type="component" value="Unassembled WGS sequence"/>
</dbReference>
<keyword evidence="2" id="KW-1185">Reference proteome</keyword>
<name>A0ABV9BWX9_9GAMM</name>
<organism evidence="1 2">
    <name type="scientific">Dyella halodurans</name>
    <dbReference type="NCBI Taxonomy" id="1920171"/>
    <lineage>
        <taxon>Bacteria</taxon>
        <taxon>Pseudomonadati</taxon>
        <taxon>Pseudomonadota</taxon>
        <taxon>Gammaproteobacteria</taxon>
        <taxon>Lysobacterales</taxon>
        <taxon>Rhodanobacteraceae</taxon>
        <taxon>Dyella</taxon>
    </lineage>
</organism>
<dbReference type="Pfam" id="PF11162">
    <property type="entry name" value="DUF2946"/>
    <property type="match status" value="1"/>
</dbReference>
<protein>
    <submittedName>
        <fullName evidence="1">DUF2946 domain-containing protein</fullName>
    </submittedName>
</protein>
<evidence type="ECO:0000313" key="2">
    <source>
        <dbReference type="Proteomes" id="UP001595961"/>
    </source>
</evidence>
<reference evidence="2" key="1">
    <citation type="journal article" date="2019" name="Int. J. Syst. Evol. Microbiol.">
        <title>The Global Catalogue of Microorganisms (GCM) 10K type strain sequencing project: providing services to taxonomists for standard genome sequencing and annotation.</title>
        <authorList>
            <consortium name="The Broad Institute Genomics Platform"/>
            <consortium name="The Broad Institute Genome Sequencing Center for Infectious Disease"/>
            <person name="Wu L."/>
            <person name="Ma J."/>
        </authorList>
    </citation>
    <scope>NUCLEOTIDE SEQUENCE [LARGE SCALE GENOMIC DNA]</scope>
    <source>
        <strain evidence="2">CCM 4481</strain>
    </source>
</reference>
<dbReference type="EMBL" id="JBHSGA010000003">
    <property type="protein sequence ID" value="MFC4525260.1"/>
    <property type="molecule type" value="Genomic_DNA"/>
</dbReference>
<dbReference type="InterPro" id="IPR021333">
    <property type="entry name" value="DUF2946"/>
</dbReference>
<dbReference type="RefSeq" id="WP_380003590.1">
    <property type="nucleotide sequence ID" value="NZ_CP064028.1"/>
</dbReference>
<evidence type="ECO:0000313" key="1">
    <source>
        <dbReference type="EMBL" id="MFC4525260.1"/>
    </source>
</evidence>
<gene>
    <name evidence="1" type="ORF">ACFO5W_01310</name>
</gene>
<comment type="caution">
    <text evidence="1">The sequence shown here is derived from an EMBL/GenBank/DDBJ whole genome shotgun (WGS) entry which is preliminary data.</text>
</comment>
<sequence length="107" mass="11124">MVALWLTIVAPVISQSLAVDSMPGMVGCESQHAHPDPTVPPSHPSSMEKCGYCGLLGHSPALIGHAVPLPHPAPARWHGTAALPARLQTEYSALAAAPRGPPAFTQH</sequence>
<proteinExistence type="predicted"/>
<accession>A0ABV9BWX9</accession>